<sequence length="112" mass="12054">MELSGCGSSQVTTVGSSSSIFQRQQQDAAFNLQQLFRASGQAPGGDGAAVPPTVVRRLSTRPPSRRHVAIQKTPALAPSYRRSLRRRRRAWAPVLVAGMDQGRGGGKINRVN</sequence>
<feature type="region of interest" description="Disordered" evidence="1">
    <location>
        <begin position="58"/>
        <end position="84"/>
    </location>
</feature>
<dbReference type="Proteomes" id="UP000823388">
    <property type="component" value="Chromosome 6K"/>
</dbReference>
<reference evidence="2" key="1">
    <citation type="submission" date="2020-05" db="EMBL/GenBank/DDBJ databases">
        <title>WGS assembly of Panicum virgatum.</title>
        <authorList>
            <person name="Lovell J.T."/>
            <person name="Jenkins J."/>
            <person name="Shu S."/>
            <person name="Juenger T.E."/>
            <person name="Schmutz J."/>
        </authorList>
    </citation>
    <scope>NUCLEOTIDE SEQUENCE</scope>
    <source>
        <strain evidence="2">AP13</strain>
    </source>
</reference>
<protein>
    <submittedName>
        <fullName evidence="2">Uncharacterized protein</fullName>
    </submittedName>
</protein>
<evidence type="ECO:0000313" key="2">
    <source>
        <dbReference type="EMBL" id="KAG2585694.1"/>
    </source>
</evidence>
<gene>
    <name evidence="2" type="ORF">PVAP13_6KG406401</name>
</gene>
<accession>A0A8T0RJR4</accession>
<dbReference type="AlphaFoldDB" id="A0A8T0RJR4"/>
<evidence type="ECO:0000313" key="3">
    <source>
        <dbReference type="Proteomes" id="UP000823388"/>
    </source>
</evidence>
<evidence type="ECO:0000256" key="1">
    <source>
        <dbReference type="SAM" id="MobiDB-lite"/>
    </source>
</evidence>
<proteinExistence type="predicted"/>
<comment type="caution">
    <text evidence="2">The sequence shown here is derived from an EMBL/GenBank/DDBJ whole genome shotgun (WGS) entry which is preliminary data.</text>
</comment>
<name>A0A8T0RJR4_PANVG</name>
<feature type="compositionally biased region" description="Low complexity" evidence="1">
    <location>
        <begin position="1"/>
        <end position="19"/>
    </location>
</feature>
<feature type="region of interest" description="Disordered" evidence="1">
    <location>
        <begin position="1"/>
        <end position="20"/>
    </location>
</feature>
<dbReference type="EMBL" id="CM029047">
    <property type="protein sequence ID" value="KAG2585694.1"/>
    <property type="molecule type" value="Genomic_DNA"/>
</dbReference>
<keyword evidence="3" id="KW-1185">Reference proteome</keyword>
<organism evidence="2 3">
    <name type="scientific">Panicum virgatum</name>
    <name type="common">Blackwell switchgrass</name>
    <dbReference type="NCBI Taxonomy" id="38727"/>
    <lineage>
        <taxon>Eukaryota</taxon>
        <taxon>Viridiplantae</taxon>
        <taxon>Streptophyta</taxon>
        <taxon>Embryophyta</taxon>
        <taxon>Tracheophyta</taxon>
        <taxon>Spermatophyta</taxon>
        <taxon>Magnoliopsida</taxon>
        <taxon>Liliopsida</taxon>
        <taxon>Poales</taxon>
        <taxon>Poaceae</taxon>
        <taxon>PACMAD clade</taxon>
        <taxon>Panicoideae</taxon>
        <taxon>Panicodae</taxon>
        <taxon>Paniceae</taxon>
        <taxon>Panicinae</taxon>
        <taxon>Panicum</taxon>
        <taxon>Panicum sect. Hiantes</taxon>
    </lineage>
</organism>